<reference evidence="1" key="1">
    <citation type="submission" date="2021-06" db="EMBL/GenBank/DDBJ databases">
        <authorList>
            <person name="Kallberg Y."/>
            <person name="Tangrot J."/>
            <person name="Rosling A."/>
        </authorList>
    </citation>
    <scope>NUCLEOTIDE SEQUENCE</scope>
    <source>
        <strain evidence="1">MA461A</strain>
    </source>
</reference>
<organism evidence="1 2">
    <name type="scientific">Racocetra persica</name>
    <dbReference type="NCBI Taxonomy" id="160502"/>
    <lineage>
        <taxon>Eukaryota</taxon>
        <taxon>Fungi</taxon>
        <taxon>Fungi incertae sedis</taxon>
        <taxon>Mucoromycota</taxon>
        <taxon>Glomeromycotina</taxon>
        <taxon>Glomeromycetes</taxon>
        <taxon>Diversisporales</taxon>
        <taxon>Gigasporaceae</taxon>
        <taxon>Racocetra</taxon>
    </lineage>
</organism>
<feature type="non-terminal residue" evidence="1">
    <location>
        <position position="133"/>
    </location>
</feature>
<evidence type="ECO:0000313" key="1">
    <source>
        <dbReference type="EMBL" id="CAG8796113.1"/>
    </source>
</evidence>
<dbReference type="Proteomes" id="UP000789920">
    <property type="component" value="Unassembled WGS sequence"/>
</dbReference>
<sequence length="133" mass="15657">WAMGKFSRNQIRKEIESIKKKYKRSGRKNVPQWVHDDRLSCSAGTIIEYQEMAPLFAWLNNHTEIRSDAFKYLVTLKRPVGFLAQDIGMWEYILNIMALMAVLTNAIILAFHSTWMKQQFQNYISNPDDEDQL</sequence>
<gene>
    <name evidence="1" type="ORF">RPERSI_LOCUS20095</name>
</gene>
<dbReference type="EMBL" id="CAJVQC010056156">
    <property type="protein sequence ID" value="CAG8796113.1"/>
    <property type="molecule type" value="Genomic_DNA"/>
</dbReference>
<accession>A0ACA9RJR5</accession>
<comment type="caution">
    <text evidence="1">The sequence shown here is derived from an EMBL/GenBank/DDBJ whole genome shotgun (WGS) entry which is preliminary data.</text>
</comment>
<keyword evidence="2" id="KW-1185">Reference proteome</keyword>
<proteinExistence type="predicted"/>
<protein>
    <submittedName>
        <fullName evidence="1">34326_t:CDS:1</fullName>
    </submittedName>
</protein>
<feature type="non-terminal residue" evidence="1">
    <location>
        <position position="1"/>
    </location>
</feature>
<name>A0ACA9RJR5_9GLOM</name>
<evidence type="ECO:0000313" key="2">
    <source>
        <dbReference type="Proteomes" id="UP000789920"/>
    </source>
</evidence>